<dbReference type="EMBL" id="VZAZ01000068">
    <property type="protein sequence ID" value="MQO56754.1"/>
    <property type="molecule type" value="Genomic_DNA"/>
</dbReference>
<evidence type="ECO:0000256" key="1">
    <source>
        <dbReference type="SAM" id="Phobius"/>
    </source>
</evidence>
<sequence length="539" mass="62742">MIGLRRNKRGDMVLTIDSYIDIDSTPDIQPDYFDCIYINTKSEHAFHDILFGASPILSWKCSYKPIFVNTAVSGKEQIIDYIVDAYVSDMNNEKVYEIIDRIKMARQKFGVKSETSHPTQPNQLFANILRYLLSRDQRIMGHRLLEKSSLGYINPIFEHYHSMGLFHLNEMFMFIDTMVEFGALRIHRFLLKEHLCPKCNHSHLLYTECCPKCGSSNLKFQNIIHHFSCANVSPESSYNVGGMLICPKCHKKLRHIGVDYDRPAVVYTCNDCENSFTSPITKATCCYCQSTFPVNTLVPRDIEDYEITEEGIRTLTSGNIMFNNMVNIYDNFMEYYLLMNRLRRQLMETYRKDELSVMVGKIWIIDENKDTVKIKESIQGKLCRIFSNHKVSYYNNIFYVSSTLYEQGETVEEAQQKLSKEMSVAIRKVANSIEPDEIICSMLETKTKTIANNYDEFFNKLQYVDMTPDDYCRYSEEPLMKEEEKLVQPQEELLDTEPKEDENDKIQKRIVLYKKLVDILVTIAGILIIMALLALTVLR</sequence>
<name>A0A5P0VI45_9BACT</name>
<dbReference type="RefSeq" id="WP_153089304.1">
    <property type="nucleotide sequence ID" value="NZ_JAHOMZ010000006.1"/>
</dbReference>
<keyword evidence="1" id="KW-0472">Membrane</keyword>
<evidence type="ECO:0000313" key="6">
    <source>
        <dbReference type="Proteomes" id="UP000390763"/>
    </source>
</evidence>
<evidence type="ECO:0000313" key="4">
    <source>
        <dbReference type="EMBL" id="MQO56754.1"/>
    </source>
</evidence>
<feature type="transmembrane region" description="Helical" evidence="1">
    <location>
        <begin position="516"/>
        <end position="538"/>
    </location>
</feature>
<evidence type="ECO:0000259" key="2">
    <source>
        <dbReference type="Pfam" id="PF18551"/>
    </source>
</evidence>
<keyword evidence="1" id="KW-0812">Transmembrane</keyword>
<feature type="domain" description="Thaumarchaeal output" evidence="2">
    <location>
        <begin position="124"/>
        <end position="307"/>
    </location>
</feature>
<keyword evidence="1" id="KW-1133">Transmembrane helix</keyword>
<protein>
    <recommendedName>
        <fullName evidence="2">Thaumarchaeal output domain-containing protein</fullName>
    </recommendedName>
</protein>
<dbReference type="Proteomes" id="UP000390763">
    <property type="component" value="Unassembled WGS sequence"/>
</dbReference>
<comment type="caution">
    <text evidence="4">The sequence shown here is derived from an EMBL/GenBank/DDBJ whole genome shotgun (WGS) entry which is preliminary data.</text>
</comment>
<dbReference type="InterPro" id="IPR040572">
    <property type="entry name" value="TackOD1"/>
</dbReference>
<evidence type="ECO:0000313" key="3">
    <source>
        <dbReference type="EMBL" id="MQO03927.1"/>
    </source>
</evidence>
<organism evidence="4 5">
    <name type="scientific">Segatella copri</name>
    <dbReference type="NCBI Taxonomy" id="165179"/>
    <lineage>
        <taxon>Bacteria</taxon>
        <taxon>Pseudomonadati</taxon>
        <taxon>Bacteroidota</taxon>
        <taxon>Bacteroidia</taxon>
        <taxon>Bacteroidales</taxon>
        <taxon>Prevotellaceae</taxon>
        <taxon>Segatella</taxon>
    </lineage>
</organism>
<reference evidence="5 6" key="1">
    <citation type="submission" date="2019-09" db="EMBL/GenBank/DDBJ databases">
        <title>Distinct polysaccharide growth profiles of human intestinal Prevotella copri isolates.</title>
        <authorList>
            <person name="Fehlner-Peach H."/>
            <person name="Magnabosco C."/>
            <person name="Raghavan V."/>
            <person name="Scher J.U."/>
            <person name="Tett A."/>
            <person name="Cox L.M."/>
            <person name="Gottsegen C."/>
            <person name="Watters A."/>
            <person name="Wiltshire- Gordon J.D."/>
            <person name="Segata N."/>
            <person name="Bonneau R."/>
            <person name="Littman D.R."/>
        </authorList>
    </citation>
    <scope>NUCLEOTIDE SEQUENCE [LARGE SCALE GENOMIC DNA]</scope>
    <source>
        <strain evidence="4 5">BVe41219</strain>
        <strain evidence="6">iAK279</strain>
        <strain evidence="3">IAK279</strain>
    </source>
</reference>
<accession>A0A5P0VI45</accession>
<gene>
    <name evidence="4" type="ORF">F7D42_13840</name>
    <name evidence="3" type="ORF">F7D62_07365</name>
</gene>
<dbReference type="EMBL" id="VZBT01000059">
    <property type="protein sequence ID" value="MQO03927.1"/>
    <property type="molecule type" value="Genomic_DNA"/>
</dbReference>
<dbReference type="Pfam" id="PF18551">
    <property type="entry name" value="TackOD1"/>
    <property type="match status" value="1"/>
</dbReference>
<dbReference type="AlphaFoldDB" id="A0A5P0VI45"/>
<evidence type="ECO:0000313" key="5">
    <source>
        <dbReference type="Proteomes" id="UP000358159"/>
    </source>
</evidence>
<proteinExistence type="predicted"/>
<dbReference type="Proteomes" id="UP000358159">
    <property type="component" value="Unassembled WGS sequence"/>
</dbReference>